<dbReference type="InterPro" id="IPR021719">
    <property type="entry name" value="Prot_inh_I78"/>
</dbReference>
<name>A0A845LWY5_9RHOB</name>
<dbReference type="Gene3D" id="3.30.10.10">
    <property type="entry name" value="Trypsin Inhibitor V, subunit A"/>
    <property type="match status" value="1"/>
</dbReference>
<accession>A0A845LWY5</accession>
<comment type="caution">
    <text evidence="1">The sequence shown here is derived from an EMBL/GenBank/DDBJ whole genome shotgun (WGS) entry which is preliminary data.</text>
</comment>
<dbReference type="PROSITE" id="PS51257">
    <property type="entry name" value="PROKAR_LIPOPROTEIN"/>
    <property type="match status" value="1"/>
</dbReference>
<dbReference type="PANTHER" id="PTHR39600:SF1">
    <property type="entry name" value="PEPTIDASE INHIBITOR I78 FAMILY PROTEIN"/>
    <property type="match status" value="1"/>
</dbReference>
<dbReference type="RefSeq" id="WP_161350423.1">
    <property type="nucleotide sequence ID" value="NZ_WTUX01000010.1"/>
</dbReference>
<evidence type="ECO:0008006" key="3">
    <source>
        <dbReference type="Google" id="ProtNLM"/>
    </source>
</evidence>
<sequence>MFKLAMIPLLALTLVACQEEEQEDDAAEETCGAAALQELVGTDVAERPDLEPDTDLRIIEPGMAVTMDYRADRLNIEVDEAGQVTKVYCG</sequence>
<dbReference type="EMBL" id="WTUX01000010">
    <property type="protein sequence ID" value="MZR12305.1"/>
    <property type="molecule type" value="Genomic_DNA"/>
</dbReference>
<dbReference type="AlphaFoldDB" id="A0A845LWY5"/>
<reference evidence="1 2" key="1">
    <citation type="submission" date="2019-12" db="EMBL/GenBank/DDBJ databases">
        <title>Maritimibacter sp. nov. sp. isolated from sea sand.</title>
        <authorList>
            <person name="Kim J."/>
            <person name="Jeong S.E."/>
            <person name="Jung H.S."/>
            <person name="Jeon C.O."/>
        </authorList>
    </citation>
    <scope>NUCLEOTIDE SEQUENCE [LARGE SCALE GENOMIC DNA]</scope>
    <source>
        <strain evidence="1 2">DP07</strain>
    </source>
</reference>
<dbReference type="Proteomes" id="UP000467322">
    <property type="component" value="Unassembled WGS sequence"/>
</dbReference>
<organism evidence="1 2">
    <name type="scientific">Maritimibacter harenae</name>
    <dbReference type="NCBI Taxonomy" id="2606218"/>
    <lineage>
        <taxon>Bacteria</taxon>
        <taxon>Pseudomonadati</taxon>
        <taxon>Pseudomonadota</taxon>
        <taxon>Alphaproteobacteria</taxon>
        <taxon>Rhodobacterales</taxon>
        <taxon>Roseobacteraceae</taxon>
        <taxon>Maritimibacter</taxon>
    </lineage>
</organism>
<gene>
    <name evidence="1" type="ORF">GQE99_04675</name>
</gene>
<evidence type="ECO:0000313" key="2">
    <source>
        <dbReference type="Proteomes" id="UP000467322"/>
    </source>
</evidence>
<protein>
    <recommendedName>
        <fullName evidence="3">Peptidase inhibitor I78 family protein</fullName>
    </recommendedName>
</protein>
<keyword evidence="2" id="KW-1185">Reference proteome</keyword>
<dbReference type="Pfam" id="PF11720">
    <property type="entry name" value="Inhibitor_I78"/>
    <property type="match status" value="1"/>
</dbReference>
<evidence type="ECO:0000313" key="1">
    <source>
        <dbReference type="EMBL" id="MZR12305.1"/>
    </source>
</evidence>
<proteinExistence type="predicted"/>
<dbReference type="PANTHER" id="PTHR39600">
    <property type="entry name" value="PEPTIDASE INHIBITOR I78 FAMILY PROTEIN"/>
    <property type="match status" value="1"/>
</dbReference>